<protein>
    <submittedName>
        <fullName evidence="2">Uncharacterized protein</fullName>
    </submittedName>
</protein>
<feature type="compositionally biased region" description="Low complexity" evidence="1">
    <location>
        <begin position="10"/>
        <end position="21"/>
    </location>
</feature>
<accession>A0A6A4IJG1</accession>
<dbReference type="OrthoDB" id="3064273at2759"/>
<evidence type="ECO:0000313" key="3">
    <source>
        <dbReference type="Proteomes" id="UP000799118"/>
    </source>
</evidence>
<evidence type="ECO:0000313" key="2">
    <source>
        <dbReference type="EMBL" id="KAE9410751.1"/>
    </source>
</evidence>
<dbReference type="Proteomes" id="UP000799118">
    <property type="component" value="Unassembled WGS sequence"/>
</dbReference>
<dbReference type="EMBL" id="ML769384">
    <property type="protein sequence ID" value="KAE9410751.1"/>
    <property type="molecule type" value="Genomic_DNA"/>
</dbReference>
<feature type="region of interest" description="Disordered" evidence="1">
    <location>
        <begin position="1"/>
        <end position="21"/>
    </location>
</feature>
<proteinExistence type="predicted"/>
<organism evidence="2 3">
    <name type="scientific">Gymnopus androsaceus JB14</name>
    <dbReference type="NCBI Taxonomy" id="1447944"/>
    <lineage>
        <taxon>Eukaryota</taxon>
        <taxon>Fungi</taxon>
        <taxon>Dikarya</taxon>
        <taxon>Basidiomycota</taxon>
        <taxon>Agaricomycotina</taxon>
        <taxon>Agaricomycetes</taxon>
        <taxon>Agaricomycetidae</taxon>
        <taxon>Agaricales</taxon>
        <taxon>Marasmiineae</taxon>
        <taxon>Omphalotaceae</taxon>
        <taxon>Gymnopus</taxon>
    </lineage>
</organism>
<evidence type="ECO:0000256" key="1">
    <source>
        <dbReference type="SAM" id="MobiDB-lite"/>
    </source>
</evidence>
<dbReference type="AlphaFoldDB" id="A0A6A4IJG1"/>
<sequence>MDVENNETLSISSAKSPKSPSFGELPIEISLEILCLAGSQSQATYRALLLTSKVIYNLIRVECIPFLPIVISRKSQVEPFMTWIKASPHLARRLKHLWLIPDSSPTAFDDRTRIIFIIINCPNLVSLACGIRELVDWDILCTAIRKDPSAAPIHFDLQLPLSLKHVTVMDNAPRILHQEQGDIFSQIETLHVIGSRDTLVDFSAFCTTPGTKTPERTDFSISGTRPIYAVAVVALYMSFDTLMSWIRGLFTPLRSALTLRITLKISLAYALAQWDEWASIDELLSKSEFSLLETVRSNQANISLPLLSPSGSLRNMKMAMAATTVLSLEDKKRNYSRQMAAHTLRQWNSVPSEVTGVSRPTRTKLSTRRKSSTRFARRTNSSDSETDEDTPIGRRVEGE</sequence>
<name>A0A6A4IJG1_9AGAR</name>
<gene>
    <name evidence="2" type="ORF">BT96DRAFT_1011493</name>
</gene>
<feature type="compositionally biased region" description="Basic residues" evidence="1">
    <location>
        <begin position="361"/>
        <end position="377"/>
    </location>
</feature>
<reference evidence="2" key="1">
    <citation type="journal article" date="2019" name="Environ. Microbiol.">
        <title>Fungal ecological strategies reflected in gene transcription - a case study of two litter decomposers.</title>
        <authorList>
            <person name="Barbi F."/>
            <person name="Kohler A."/>
            <person name="Barry K."/>
            <person name="Baskaran P."/>
            <person name="Daum C."/>
            <person name="Fauchery L."/>
            <person name="Ihrmark K."/>
            <person name="Kuo A."/>
            <person name="LaButti K."/>
            <person name="Lipzen A."/>
            <person name="Morin E."/>
            <person name="Grigoriev I.V."/>
            <person name="Henrissat B."/>
            <person name="Lindahl B."/>
            <person name="Martin F."/>
        </authorList>
    </citation>
    <scope>NUCLEOTIDE SEQUENCE</scope>
    <source>
        <strain evidence="2">JB14</strain>
    </source>
</reference>
<keyword evidence="3" id="KW-1185">Reference proteome</keyword>
<feature type="region of interest" description="Disordered" evidence="1">
    <location>
        <begin position="352"/>
        <end position="399"/>
    </location>
</feature>